<gene>
    <name evidence="1" type="ORF">AQJ91_12325</name>
</gene>
<sequence>MTPVIGISSSSLPEASATELLSSATAMGAECVDLRAGRGQGWEPEFDLIAGRLPVAFVGVGATLGAGVPAEPAPPDLMRAAIERGIPLRLFAGPLDDAAGVRRFAADVGLLRDTWGPRLRLAVEPHTAAPTLAQLDDVLAEHGIGAVVDTLGLVRLGASLDESRAFLCRHAIAVQVKGLVLRDGVYRHTALSGAPSLTAWTAALISDARVPITVETKAGTAAEDIRTLRQALQGSLSAPVPQEVVSCVLAS</sequence>
<dbReference type="OrthoDB" id="3473567at2"/>
<reference evidence="1 2" key="1">
    <citation type="submission" date="2015-10" db="EMBL/GenBank/DDBJ databases">
        <title>Draft genome sequence of Streptomyces sp. RV15, isolated from a marine sponge.</title>
        <authorList>
            <person name="Ruckert C."/>
            <person name="Abdelmohsen U.R."/>
            <person name="Winkler A."/>
            <person name="Hentschel U."/>
            <person name="Kalinowski J."/>
            <person name="Kampfer P."/>
            <person name="Glaeser S."/>
        </authorList>
    </citation>
    <scope>NUCLEOTIDE SEQUENCE [LARGE SCALE GENOMIC DNA]</scope>
    <source>
        <strain evidence="1 2">RV15</strain>
    </source>
</reference>
<proteinExistence type="predicted"/>
<dbReference type="SUPFAM" id="SSF51658">
    <property type="entry name" value="Xylose isomerase-like"/>
    <property type="match status" value="1"/>
</dbReference>
<name>A0A117S0Y5_9ACTN</name>
<protein>
    <submittedName>
        <fullName evidence="1">Uncharacterized protein</fullName>
    </submittedName>
</protein>
<evidence type="ECO:0000313" key="1">
    <source>
        <dbReference type="EMBL" id="KUO20707.1"/>
    </source>
</evidence>
<dbReference type="STRING" id="909626.AQJ91_12325"/>
<dbReference type="RefSeq" id="WP_067019697.1">
    <property type="nucleotide sequence ID" value="NZ_KQ949080.1"/>
</dbReference>
<dbReference type="AlphaFoldDB" id="A0A117S0Y5"/>
<comment type="caution">
    <text evidence="1">The sequence shown here is derived from an EMBL/GenBank/DDBJ whole genome shotgun (WGS) entry which is preliminary data.</text>
</comment>
<keyword evidence="2" id="KW-1185">Reference proteome</keyword>
<evidence type="ECO:0000313" key="2">
    <source>
        <dbReference type="Proteomes" id="UP000053260"/>
    </source>
</evidence>
<organism evidence="1 2">
    <name type="scientific">Streptomyces dysideae</name>
    <dbReference type="NCBI Taxonomy" id="909626"/>
    <lineage>
        <taxon>Bacteria</taxon>
        <taxon>Bacillati</taxon>
        <taxon>Actinomycetota</taxon>
        <taxon>Actinomycetes</taxon>
        <taxon>Kitasatosporales</taxon>
        <taxon>Streptomycetaceae</taxon>
        <taxon>Streptomyces</taxon>
    </lineage>
</organism>
<dbReference type="InterPro" id="IPR036237">
    <property type="entry name" value="Xyl_isomerase-like_sf"/>
</dbReference>
<accession>A0A117S0Y5</accession>
<dbReference type="EMBL" id="LMXB01000031">
    <property type="protein sequence ID" value="KUO20707.1"/>
    <property type="molecule type" value="Genomic_DNA"/>
</dbReference>
<dbReference type="Proteomes" id="UP000053260">
    <property type="component" value="Unassembled WGS sequence"/>
</dbReference>